<dbReference type="EMBL" id="VSWC01000158">
    <property type="protein sequence ID" value="KAA1073425.1"/>
    <property type="molecule type" value="Genomic_DNA"/>
</dbReference>
<sequence length="168" mass="18812">MDLEGSVGFGLRLERIDTACWNFGPVIRSAPPVSINSFLYFLFLSLPPKSSPSSPVSFPFRYLLSSFFQFPYPPTSRLRRINQNHNSANQDILYKKRPPSDPNPLPQQSVDQKPPSTTSISLAPLSLNCSALHLNTQQLTQHSELPLSLPPIDLDDISISIQFNLHHS</sequence>
<evidence type="ECO:0000313" key="2">
    <source>
        <dbReference type="EMBL" id="KAA1073425.1"/>
    </source>
</evidence>
<evidence type="ECO:0000313" key="3">
    <source>
        <dbReference type="Proteomes" id="UP000324748"/>
    </source>
</evidence>
<dbReference type="Proteomes" id="UP000324748">
    <property type="component" value="Unassembled WGS sequence"/>
</dbReference>
<accession>A0A5B0M9G6</accession>
<name>A0A5B0M9G6_PUCGR</name>
<proteinExistence type="predicted"/>
<dbReference type="AlphaFoldDB" id="A0A5B0M9G6"/>
<feature type="region of interest" description="Disordered" evidence="1">
    <location>
        <begin position="90"/>
        <end position="118"/>
    </location>
</feature>
<protein>
    <submittedName>
        <fullName evidence="2">Uncharacterized protein</fullName>
    </submittedName>
</protein>
<reference evidence="2 3" key="1">
    <citation type="submission" date="2019-05" db="EMBL/GenBank/DDBJ databases">
        <title>Emergence of the Ug99 lineage of the wheat stem rust pathogen through somatic hybridization.</title>
        <authorList>
            <person name="Li F."/>
            <person name="Upadhyaya N.M."/>
            <person name="Sperschneider J."/>
            <person name="Matny O."/>
            <person name="Nguyen-Phuc H."/>
            <person name="Mago R."/>
            <person name="Raley C."/>
            <person name="Miller M.E."/>
            <person name="Silverstein K.A.T."/>
            <person name="Henningsen E."/>
            <person name="Hirsch C.D."/>
            <person name="Visser B."/>
            <person name="Pretorius Z.A."/>
            <person name="Steffenson B.J."/>
            <person name="Schwessinger B."/>
            <person name="Dodds P.N."/>
            <person name="Figueroa M."/>
        </authorList>
    </citation>
    <scope>NUCLEOTIDE SEQUENCE [LARGE SCALE GENOMIC DNA]</scope>
    <source>
        <strain evidence="2">21-0</strain>
    </source>
</reference>
<feature type="compositionally biased region" description="Polar residues" evidence="1">
    <location>
        <begin position="106"/>
        <end position="118"/>
    </location>
</feature>
<comment type="caution">
    <text evidence="2">The sequence shown here is derived from an EMBL/GenBank/DDBJ whole genome shotgun (WGS) entry which is preliminary data.</text>
</comment>
<organism evidence="2 3">
    <name type="scientific">Puccinia graminis f. sp. tritici</name>
    <dbReference type="NCBI Taxonomy" id="56615"/>
    <lineage>
        <taxon>Eukaryota</taxon>
        <taxon>Fungi</taxon>
        <taxon>Dikarya</taxon>
        <taxon>Basidiomycota</taxon>
        <taxon>Pucciniomycotina</taxon>
        <taxon>Pucciniomycetes</taxon>
        <taxon>Pucciniales</taxon>
        <taxon>Pucciniaceae</taxon>
        <taxon>Puccinia</taxon>
    </lineage>
</organism>
<keyword evidence="3" id="KW-1185">Reference proteome</keyword>
<gene>
    <name evidence="2" type="ORF">PGT21_011765</name>
</gene>
<evidence type="ECO:0000256" key="1">
    <source>
        <dbReference type="SAM" id="MobiDB-lite"/>
    </source>
</evidence>